<sequence length="642" mass="72161">MKKLTVFMLLLLFMVPSAVSAKSFSVDRVQIQGWVQPNGDVLVNEVFTYTLDGTFESIKRSFPEQHAKQIRGFNSFIINHPQPIVGELEESVLTRAVDTYKEGKFTTTYNSGDETVSILYTYTLENAVLSYDTYSDLTIEYFDRSANHDQDLKNVTITYVLPGAVGMNSIHGFLSDRQGQKPSVYRDGISFHTPNSAAYTNTRTRVFFPSDIMTKQQKISAPISFAQALQQEQDRNDQMNARISKLPILTHWVEIGSVLFLLLMGIIFLLKQRLFSLVGNTDLVLQTDPTYLTLVDQNGKFNRKNFLSGLFSLEEKGIVKAEMTQAASRFQGVVDAPQTTLVFRLLQSNEQMNKSKKVLLSHEQYLVTWLFKGRIGHRRFHLHDLAGPGEKAKRTGYVNVRKQAEFHKNHLHWHKDVVQLMTEANALSTVIPKVLKTVIIVCIWLATLIGFYLDDLNAWGMVFFTLVIALFFYIHQKDLMKKWPTIALFIALFFGSAQISDAELDLALLFMIITGAILFYLTPVAIPRSITAFYTKMSIAKFRRQVRRGMPAYLQPDEQERWLVRAYILNKSKKRLPAIKGALPETSPLLPLFALPVDPLHFSYSTWAGKAAGKGGSSYTSSFDGGGGYSDGGDGGGGAGAD</sequence>
<feature type="transmembrane region" description="Helical" evidence="2">
    <location>
        <begin position="249"/>
        <end position="270"/>
    </location>
</feature>
<evidence type="ECO:0000256" key="2">
    <source>
        <dbReference type="SAM" id="Phobius"/>
    </source>
</evidence>
<gene>
    <name evidence="5" type="ORF">QWT69_16425</name>
</gene>
<feature type="transmembrane region" description="Helical" evidence="2">
    <location>
        <begin position="458"/>
        <end position="474"/>
    </location>
</feature>
<keyword evidence="3" id="KW-0732">Signal</keyword>
<feature type="region of interest" description="Disordered" evidence="1">
    <location>
        <begin position="623"/>
        <end position="642"/>
    </location>
</feature>
<feature type="transmembrane region" description="Helical" evidence="2">
    <location>
        <begin position="506"/>
        <end position="526"/>
    </location>
</feature>
<dbReference type="Pfam" id="PF09972">
    <property type="entry name" value="DUF2207"/>
    <property type="match status" value="1"/>
</dbReference>
<keyword evidence="2" id="KW-0472">Membrane</keyword>
<proteinExistence type="predicted"/>
<feature type="signal peptide" evidence="3">
    <location>
        <begin position="1"/>
        <end position="21"/>
    </location>
</feature>
<feature type="chain" id="PRO_5045663098" evidence="3">
    <location>
        <begin position="22"/>
        <end position="642"/>
    </location>
</feature>
<feature type="transmembrane region" description="Helical" evidence="2">
    <location>
        <begin position="483"/>
        <end position="500"/>
    </location>
</feature>
<keyword evidence="6" id="KW-1185">Reference proteome</keyword>
<organism evidence="5 6">
    <name type="scientific">Sporosarcina oncorhynchi</name>
    <dbReference type="NCBI Taxonomy" id="3056444"/>
    <lineage>
        <taxon>Bacteria</taxon>
        <taxon>Bacillati</taxon>
        <taxon>Bacillota</taxon>
        <taxon>Bacilli</taxon>
        <taxon>Bacillales</taxon>
        <taxon>Caryophanaceae</taxon>
        <taxon>Sporosarcina</taxon>
    </lineage>
</organism>
<reference evidence="5 6" key="1">
    <citation type="submission" date="2023-06" db="EMBL/GenBank/DDBJ databases">
        <title>Sporosarcina sp. nov., isolated from Korean tranditional fermented seafood 'Jeotgal'.</title>
        <authorList>
            <person name="Yang A.I."/>
            <person name="Shin N.-R."/>
        </authorList>
    </citation>
    <scope>NUCLEOTIDE SEQUENCE [LARGE SCALE GENOMIC DNA]</scope>
    <source>
        <strain evidence="5 6">T2O-4</strain>
    </source>
</reference>
<dbReference type="RefSeq" id="WP_317967509.1">
    <property type="nucleotide sequence ID" value="NZ_CP129118.1"/>
</dbReference>
<dbReference type="Proteomes" id="UP001303902">
    <property type="component" value="Chromosome"/>
</dbReference>
<protein>
    <submittedName>
        <fullName evidence="5">DUF2207 domain-containing protein</fullName>
    </submittedName>
</protein>
<feature type="transmembrane region" description="Helical" evidence="2">
    <location>
        <begin position="434"/>
        <end position="452"/>
    </location>
</feature>
<evidence type="ECO:0000256" key="1">
    <source>
        <dbReference type="SAM" id="MobiDB-lite"/>
    </source>
</evidence>
<dbReference type="EMBL" id="CP129118">
    <property type="protein sequence ID" value="WOV87413.1"/>
    <property type="molecule type" value="Genomic_DNA"/>
</dbReference>
<evidence type="ECO:0000313" key="5">
    <source>
        <dbReference type="EMBL" id="WOV87413.1"/>
    </source>
</evidence>
<keyword evidence="2" id="KW-0812">Transmembrane</keyword>
<evidence type="ECO:0000259" key="4">
    <source>
        <dbReference type="Pfam" id="PF09972"/>
    </source>
</evidence>
<evidence type="ECO:0000313" key="6">
    <source>
        <dbReference type="Proteomes" id="UP001303902"/>
    </source>
</evidence>
<dbReference type="InterPro" id="IPR018702">
    <property type="entry name" value="DUF2207"/>
</dbReference>
<feature type="domain" description="DUF2207" evidence="4">
    <location>
        <begin position="26"/>
        <end position="208"/>
    </location>
</feature>
<name>A0ABZ0L4J6_9BACL</name>
<accession>A0ABZ0L4J6</accession>
<keyword evidence="2" id="KW-1133">Transmembrane helix</keyword>
<feature type="compositionally biased region" description="Gly residues" evidence="1">
    <location>
        <begin position="624"/>
        <end position="642"/>
    </location>
</feature>
<evidence type="ECO:0000256" key="3">
    <source>
        <dbReference type="SAM" id="SignalP"/>
    </source>
</evidence>